<keyword evidence="2" id="KW-1185">Reference proteome</keyword>
<evidence type="ECO:0000313" key="2">
    <source>
        <dbReference type="Proteomes" id="UP000048949"/>
    </source>
</evidence>
<accession>A0A0U1NQS2</accession>
<organism evidence="1 2">
    <name type="scientific">Nereida ignava</name>
    <dbReference type="NCBI Taxonomy" id="282199"/>
    <lineage>
        <taxon>Bacteria</taxon>
        <taxon>Pseudomonadati</taxon>
        <taxon>Pseudomonadota</taxon>
        <taxon>Alphaproteobacteria</taxon>
        <taxon>Rhodobacterales</taxon>
        <taxon>Roseobacteraceae</taxon>
        <taxon>Nereida</taxon>
    </lineage>
</organism>
<protein>
    <submittedName>
        <fullName evidence="1">Uncharacterized protein</fullName>
    </submittedName>
</protein>
<dbReference type="AlphaFoldDB" id="A0A0U1NQS2"/>
<dbReference type="EMBL" id="CVQV01000043">
    <property type="protein sequence ID" value="CRK76793.1"/>
    <property type="molecule type" value="Genomic_DNA"/>
</dbReference>
<gene>
    <name evidence="1" type="ORF">NIG5292_02861</name>
</gene>
<name>A0A0U1NQS2_9RHOB</name>
<reference evidence="1 2" key="1">
    <citation type="submission" date="2015-04" db="EMBL/GenBank/DDBJ databases">
        <authorList>
            <person name="Syromyatnikov M.Y."/>
            <person name="Popov V.N."/>
        </authorList>
    </citation>
    <scope>NUCLEOTIDE SEQUENCE [LARGE SCALE GENOMIC DNA]</scope>
    <source>
        <strain evidence="1 2">CECT 5292</strain>
    </source>
</reference>
<evidence type="ECO:0000313" key="1">
    <source>
        <dbReference type="EMBL" id="CRK76793.1"/>
    </source>
</evidence>
<sequence length="72" mass="8227">MKHHTAFLRFEAVLDYCERRCSDKTLESAIKFGRQRDWFDSSNRLTTSGEALAEIIMQSPDFMGDAGKEHSG</sequence>
<proteinExistence type="predicted"/>
<dbReference type="Proteomes" id="UP000048949">
    <property type="component" value="Unassembled WGS sequence"/>
</dbReference>